<feature type="signal peptide" evidence="1">
    <location>
        <begin position="1"/>
        <end position="21"/>
    </location>
</feature>
<reference evidence="3 4" key="1">
    <citation type="submission" date="2020-01" db="EMBL/GenBank/DDBJ databases">
        <title>Comparative genomics of meat spoilage bacteria.</title>
        <authorList>
            <person name="Hilgarth M."/>
            <person name="Vogel R.F."/>
        </authorList>
    </citation>
    <scope>NUCLEOTIDE SEQUENCE [LARGE SCALE GENOMIC DNA]</scope>
    <source>
        <strain evidence="3 4">TMW2.2077</strain>
    </source>
</reference>
<dbReference type="Gene3D" id="2.60.40.1090">
    <property type="entry name" value="Fimbrial-type adhesion domain"/>
    <property type="match status" value="1"/>
</dbReference>
<feature type="chain" id="PRO_5047525830" evidence="1">
    <location>
        <begin position="22"/>
        <end position="160"/>
    </location>
</feature>
<dbReference type="EMBL" id="JAAEBW010000005">
    <property type="protein sequence ID" value="MBM1195770.1"/>
    <property type="molecule type" value="Genomic_DNA"/>
</dbReference>
<dbReference type="InterPro" id="IPR050263">
    <property type="entry name" value="Bact_Fimbrial_Adh_Pro"/>
</dbReference>
<protein>
    <submittedName>
        <fullName evidence="3">Fimbrial protein</fullName>
    </submittedName>
</protein>
<name>A0ABS1ZH32_9PSED</name>
<comment type="caution">
    <text evidence="3">The sequence shown here is derived from an EMBL/GenBank/DDBJ whole genome shotgun (WGS) entry which is preliminary data.</text>
</comment>
<accession>A0ABS1ZH32</accession>
<organism evidence="3 4">
    <name type="scientific">Pseudomonas weihenstephanensis</name>
    <dbReference type="NCBI Taxonomy" id="1608994"/>
    <lineage>
        <taxon>Bacteria</taxon>
        <taxon>Pseudomonadati</taxon>
        <taxon>Pseudomonadota</taxon>
        <taxon>Gammaproteobacteria</taxon>
        <taxon>Pseudomonadales</taxon>
        <taxon>Pseudomonadaceae</taxon>
        <taxon>Pseudomonas</taxon>
    </lineage>
</organism>
<proteinExistence type="predicted"/>
<dbReference type="InterPro" id="IPR008966">
    <property type="entry name" value="Adhesion_dom_sf"/>
</dbReference>
<gene>
    <name evidence="3" type="ORF">GYN02_11390</name>
</gene>
<dbReference type="Pfam" id="PF00419">
    <property type="entry name" value="Fimbrial"/>
    <property type="match status" value="1"/>
</dbReference>
<dbReference type="PANTHER" id="PTHR33420">
    <property type="entry name" value="FIMBRIAL SUBUNIT ELFA-RELATED"/>
    <property type="match status" value="1"/>
</dbReference>
<evidence type="ECO:0000313" key="4">
    <source>
        <dbReference type="Proteomes" id="UP000809529"/>
    </source>
</evidence>
<dbReference type="InterPro" id="IPR000259">
    <property type="entry name" value="Adhesion_dom_fimbrial"/>
</dbReference>
<dbReference type="RefSeq" id="WP_165599921.1">
    <property type="nucleotide sequence ID" value="NZ_JAAEBW010000005.1"/>
</dbReference>
<dbReference type="Proteomes" id="UP000809529">
    <property type="component" value="Unassembled WGS sequence"/>
</dbReference>
<evidence type="ECO:0000259" key="2">
    <source>
        <dbReference type="Pfam" id="PF00419"/>
    </source>
</evidence>
<keyword evidence="4" id="KW-1185">Reference proteome</keyword>
<dbReference type="SUPFAM" id="SSF49401">
    <property type="entry name" value="Bacterial adhesins"/>
    <property type="match status" value="1"/>
</dbReference>
<sequence>MSALRVALMVLALGCGSFANAASSMTVTISGTVLAPTCVINGGRFINAYFGDVQTADIDGSYKTIPIPYTLNCSSVESSVIRMQVRGTQSFTPALLAITGIPEVGIQFIKDGTNLAINTWSNFNRTSTPRLQVVLVKRAGSTQIRTGAFFSSATLMVEYL</sequence>
<keyword evidence="1" id="KW-0732">Signal</keyword>
<evidence type="ECO:0000313" key="3">
    <source>
        <dbReference type="EMBL" id="MBM1195770.1"/>
    </source>
</evidence>
<dbReference type="PANTHER" id="PTHR33420:SF34">
    <property type="entry name" value="MINOR FIMBRIAL SUBUNIT"/>
    <property type="match status" value="1"/>
</dbReference>
<evidence type="ECO:0000256" key="1">
    <source>
        <dbReference type="SAM" id="SignalP"/>
    </source>
</evidence>
<feature type="domain" description="Fimbrial-type adhesion" evidence="2">
    <location>
        <begin position="28"/>
        <end position="159"/>
    </location>
</feature>
<dbReference type="InterPro" id="IPR036937">
    <property type="entry name" value="Adhesion_dom_fimbrial_sf"/>
</dbReference>